<dbReference type="PANTHER" id="PTHR43065">
    <property type="entry name" value="SENSOR HISTIDINE KINASE"/>
    <property type="match status" value="1"/>
</dbReference>
<dbReference type="PROSITE" id="PS50112">
    <property type="entry name" value="PAS"/>
    <property type="match status" value="1"/>
</dbReference>
<protein>
    <recommendedName>
        <fullName evidence="2">histidine kinase</fullName>
        <ecNumber evidence="2">2.7.13.3</ecNumber>
    </recommendedName>
</protein>
<dbReference type="InterPro" id="IPR000700">
    <property type="entry name" value="PAS-assoc_C"/>
</dbReference>
<organism evidence="14">
    <name type="scientific">Caulobacter sp. 73W</name>
    <dbReference type="NCBI Taxonomy" id="3161137"/>
    <lineage>
        <taxon>Bacteria</taxon>
        <taxon>Pseudomonadati</taxon>
        <taxon>Pseudomonadota</taxon>
        <taxon>Alphaproteobacteria</taxon>
        <taxon>Caulobacterales</taxon>
        <taxon>Caulobacteraceae</taxon>
        <taxon>Caulobacter</taxon>
    </lineage>
</organism>
<dbReference type="Gene3D" id="3.30.450.20">
    <property type="entry name" value="PAS domain"/>
    <property type="match status" value="1"/>
</dbReference>
<reference evidence="14" key="1">
    <citation type="submission" date="2024-06" db="EMBL/GenBank/DDBJ databases">
        <title>Caulobacter inopinatus, sp. nov.</title>
        <authorList>
            <person name="Donachie S.P."/>
        </authorList>
    </citation>
    <scope>NUCLEOTIDE SEQUENCE</scope>
    <source>
        <strain evidence="14">73W</strain>
    </source>
</reference>
<dbReference type="InterPro" id="IPR004358">
    <property type="entry name" value="Sig_transdc_His_kin-like_C"/>
</dbReference>
<dbReference type="PRINTS" id="PR00344">
    <property type="entry name" value="BCTRLSENSOR"/>
</dbReference>
<keyword evidence="7" id="KW-0067">ATP-binding</keyword>
<feature type="domain" description="PAC" evidence="13">
    <location>
        <begin position="225"/>
        <end position="276"/>
    </location>
</feature>
<feature type="domain" description="Histidine kinase" evidence="10">
    <location>
        <begin position="321"/>
        <end position="545"/>
    </location>
</feature>
<evidence type="ECO:0000256" key="7">
    <source>
        <dbReference type="ARBA" id="ARBA00022840"/>
    </source>
</evidence>
<evidence type="ECO:0000259" key="10">
    <source>
        <dbReference type="PROSITE" id="PS50109"/>
    </source>
</evidence>
<dbReference type="Pfam" id="PF02518">
    <property type="entry name" value="HATPase_c"/>
    <property type="match status" value="1"/>
</dbReference>
<accession>A0AB39KWG1</accession>
<evidence type="ECO:0000256" key="6">
    <source>
        <dbReference type="ARBA" id="ARBA00022777"/>
    </source>
</evidence>
<dbReference type="SMART" id="SM00387">
    <property type="entry name" value="HATPase_c"/>
    <property type="match status" value="1"/>
</dbReference>
<dbReference type="SUPFAM" id="SSF55874">
    <property type="entry name" value="ATPase domain of HSP90 chaperone/DNA topoisomerase II/histidine kinase"/>
    <property type="match status" value="1"/>
</dbReference>
<dbReference type="InterPro" id="IPR035965">
    <property type="entry name" value="PAS-like_dom_sf"/>
</dbReference>
<dbReference type="SMART" id="SM00086">
    <property type="entry name" value="PAC"/>
    <property type="match status" value="1"/>
</dbReference>
<dbReference type="Gene3D" id="3.30.565.10">
    <property type="entry name" value="Histidine kinase-like ATPase, C-terminal domain"/>
    <property type="match status" value="1"/>
</dbReference>
<evidence type="ECO:0000256" key="3">
    <source>
        <dbReference type="ARBA" id="ARBA00022553"/>
    </source>
</evidence>
<feature type="domain" description="PAS" evidence="12">
    <location>
        <begin position="176"/>
        <end position="220"/>
    </location>
</feature>
<dbReference type="SUPFAM" id="SSF52172">
    <property type="entry name" value="CheY-like"/>
    <property type="match status" value="2"/>
</dbReference>
<dbReference type="CDD" id="cd00130">
    <property type="entry name" value="PAS"/>
    <property type="match status" value="1"/>
</dbReference>
<dbReference type="InterPro" id="IPR000014">
    <property type="entry name" value="PAS"/>
</dbReference>
<dbReference type="InterPro" id="IPR003594">
    <property type="entry name" value="HATPase_dom"/>
</dbReference>
<dbReference type="InterPro" id="IPR011006">
    <property type="entry name" value="CheY-like_superfamily"/>
</dbReference>
<dbReference type="GO" id="GO:0005524">
    <property type="term" value="F:ATP binding"/>
    <property type="evidence" value="ECO:0007669"/>
    <property type="project" value="UniProtKB-KW"/>
</dbReference>
<dbReference type="SMART" id="SM00388">
    <property type="entry name" value="HisKA"/>
    <property type="match status" value="1"/>
</dbReference>
<dbReference type="Pfam" id="PF00072">
    <property type="entry name" value="Response_reg"/>
    <property type="match status" value="2"/>
</dbReference>
<dbReference type="RefSeq" id="WP_369061022.1">
    <property type="nucleotide sequence ID" value="NZ_CP158375.1"/>
</dbReference>
<evidence type="ECO:0000259" key="11">
    <source>
        <dbReference type="PROSITE" id="PS50110"/>
    </source>
</evidence>
<dbReference type="InterPro" id="IPR036097">
    <property type="entry name" value="HisK_dim/P_sf"/>
</dbReference>
<dbReference type="EC" id="2.7.13.3" evidence="2"/>
<dbReference type="InterPro" id="IPR005467">
    <property type="entry name" value="His_kinase_dom"/>
</dbReference>
<keyword evidence="8" id="KW-0902">Two-component regulatory system</keyword>
<dbReference type="AlphaFoldDB" id="A0AB39KWG1"/>
<feature type="domain" description="Response regulatory" evidence="11">
    <location>
        <begin position="567"/>
        <end position="679"/>
    </location>
</feature>
<keyword evidence="4" id="KW-0808">Transferase</keyword>
<dbReference type="InterPro" id="IPR036890">
    <property type="entry name" value="HATPase_C_sf"/>
</dbReference>
<dbReference type="InterPro" id="IPR001789">
    <property type="entry name" value="Sig_transdc_resp-reg_receiver"/>
</dbReference>
<dbReference type="Pfam" id="PF08447">
    <property type="entry name" value="PAS_3"/>
    <property type="match status" value="1"/>
</dbReference>
<keyword evidence="6" id="KW-0418">Kinase</keyword>
<evidence type="ECO:0000256" key="9">
    <source>
        <dbReference type="PROSITE-ProRule" id="PRU00169"/>
    </source>
</evidence>
<evidence type="ECO:0000259" key="13">
    <source>
        <dbReference type="PROSITE" id="PS50113"/>
    </source>
</evidence>
<evidence type="ECO:0000256" key="8">
    <source>
        <dbReference type="ARBA" id="ARBA00023012"/>
    </source>
</evidence>
<feature type="modified residue" description="4-aspartylphosphate" evidence="9">
    <location>
        <position position="66"/>
    </location>
</feature>
<dbReference type="PROSITE" id="PS50110">
    <property type="entry name" value="RESPONSE_REGULATORY"/>
    <property type="match status" value="2"/>
</dbReference>
<feature type="domain" description="Response regulatory" evidence="11">
    <location>
        <begin position="14"/>
        <end position="131"/>
    </location>
</feature>
<sequence length="695" mass="75880">MSADGSPVRADTLRILLLEDSEIDAELLASHLERAEFAFDIIRVVNRRAFVERLAIVDEIDIILADYSLPDFDGLSALTIARELVPTIPFIFVSGVVGEEFATNAIKRGATDYVMKRNLSRLPTAVDRALKEAHERAERRRAEFALQKSEMGMRLAVDVAGLGMWDFHPKTGELRWDDRCKAMFGLPPEAEITYAAYLDGLHPDDRARMDAAVSKAVSVESDTGFADEYRVITPAGEERWLSTRGHSVFIDGVCERFLGVVRDVTEQKLSEHLLQDHAKALESAVRTRTRELSEQITERERVEETLRQMQRLEAVGQLTAGVAHDFNNLLTVVLGNLGFIERSLGAEADDKVRRRLNDMRIAAERGATLTSQLLAFSRRQKLEPKPVDLNETANNMRGLLQSTMGGSVRLETVLKKGLWPALVDPTQIEMILLNLAINARDAMEVGGAVTVETANVTLTDEPARPEEPAPGEYVMISVSDTGTGMSDEVLARAFEPFFTTKEVGKGSGLGLAQVFGFAKQSGGGVRIETRMGEGTAVKVYLPRASKAARAVSVEAPVVDSAGLAGRRILVLDDDSAVREVTATILRELGCTVVEAGSGRAALDILEQDAEIDMLLADYAMPGMNGMEAAKAARRMRPDLPVLFITGFADLAALKDAGEDRIVQKPFRENELAAKVEALLGSAAPGTNVVPMIRGR</sequence>
<dbReference type="CDD" id="cd00156">
    <property type="entry name" value="REC"/>
    <property type="match status" value="1"/>
</dbReference>
<dbReference type="SUPFAM" id="SSF55785">
    <property type="entry name" value="PYP-like sensor domain (PAS domain)"/>
    <property type="match status" value="1"/>
</dbReference>
<dbReference type="Gene3D" id="3.40.50.2300">
    <property type="match status" value="2"/>
</dbReference>
<keyword evidence="5" id="KW-0547">Nucleotide-binding</keyword>
<dbReference type="EMBL" id="CP158375">
    <property type="protein sequence ID" value="XDO97658.1"/>
    <property type="molecule type" value="Genomic_DNA"/>
</dbReference>
<proteinExistence type="predicted"/>
<evidence type="ECO:0000313" key="14">
    <source>
        <dbReference type="EMBL" id="XDO97658.1"/>
    </source>
</evidence>
<dbReference type="Gene3D" id="1.10.287.130">
    <property type="match status" value="1"/>
</dbReference>
<gene>
    <name evidence="14" type="ORF">ABOZ73_04355</name>
</gene>
<dbReference type="PANTHER" id="PTHR43065:SF46">
    <property type="entry name" value="C4-DICARBOXYLATE TRANSPORT SENSOR PROTEIN DCTB"/>
    <property type="match status" value="1"/>
</dbReference>
<evidence type="ECO:0000256" key="5">
    <source>
        <dbReference type="ARBA" id="ARBA00022741"/>
    </source>
</evidence>
<dbReference type="InterPro" id="IPR003661">
    <property type="entry name" value="HisK_dim/P_dom"/>
</dbReference>
<dbReference type="Pfam" id="PF00512">
    <property type="entry name" value="HisKA"/>
    <property type="match status" value="1"/>
</dbReference>
<evidence type="ECO:0000256" key="4">
    <source>
        <dbReference type="ARBA" id="ARBA00022679"/>
    </source>
</evidence>
<dbReference type="SUPFAM" id="SSF47384">
    <property type="entry name" value="Homodimeric domain of signal transducing histidine kinase"/>
    <property type="match status" value="1"/>
</dbReference>
<dbReference type="InterPro" id="IPR001610">
    <property type="entry name" value="PAC"/>
</dbReference>
<keyword evidence="3 9" id="KW-0597">Phosphoprotein</keyword>
<dbReference type="CDD" id="cd00082">
    <property type="entry name" value="HisKA"/>
    <property type="match status" value="1"/>
</dbReference>
<name>A0AB39KWG1_9CAUL</name>
<dbReference type="NCBIfam" id="TIGR00229">
    <property type="entry name" value="sensory_box"/>
    <property type="match status" value="1"/>
</dbReference>
<dbReference type="GO" id="GO:0000155">
    <property type="term" value="F:phosphorelay sensor kinase activity"/>
    <property type="evidence" value="ECO:0007669"/>
    <property type="project" value="InterPro"/>
</dbReference>
<dbReference type="Gene3D" id="2.10.70.100">
    <property type="match status" value="1"/>
</dbReference>
<evidence type="ECO:0000256" key="1">
    <source>
        <dbReference type="ARBA" id="ARBA00000085"/>
    </source>
</evidence>
<dbReference type="InterPro" id="IPR013655">
    <property type="entry name" value="PAS_fold_3"/>
</dbReference>
<comment type="catalytic activity">
    <reaction evidence="1">
        <text>ATP + protein L-histidine = ADP + protein N-phospho-L-histidine.</text>
        <dbReference type="EC" id="2.7.13.3"/>
    </reaction>
</comment>
<dbReference type="SMART" id="SM00448">
    <property type="entry name" value="REC"/>
    <property type="match status" value="2"/>
</dbReference>
<evidence type="ECO:0000256" key="2">
    <source>
        <dbReference type="ARBA" id="ARBA00012438"/>
    </source>
</evidence>
<dbReference type="PROSITE" id="PS50109">
    <property type="entry name" value="HIS_KIN"/>
    <property type="match status" value="1"/>
</dbReference>
<dbReference type="PROSITE" id="PS50113">
    <property type="entry name" value="PAC"/>
    <property type="match status" value="1"/>
</dbReference>
<evidence type="ECO:0000259" key="12">
    <source>
        <dbReference type="PROSITE" id="PS50112"/>
    </source>
</evidence>
<feature type="modified residue" description="4-aspartylphosphate" evidence="9">
    <location>
        <position position="617"/>
    </location>
</feature>